<evidence type="ECO:0000256" key="1">
    <source>
        <dbReference type="SAM" id="Phobius"/>
    </source>
</evidence>
<reference evidence="2" key="1">
    <citation type="submission" date="2020-10" db="EMBL/GenBank/DDBJ databases">
        <authorList>
            <person name="Gilroy R."/>
        </authorList>
    </citation>
    <scope>NUCLEOTIDE SEQUENCE</scope>
    <source>
        <strain evidence="2">ChiSjej5B23-6657</strain>
    </source>
</reference>
<dbReference type="EMBL" id="DVHM01000110">
    <property type="protein sequence ID" value="HIR71008.1"/>
    <property type="molecule type" value="Genomic_DNA"/>
</dbReference>
<organism evidence="2 3">
    <name type="scientific">Candidatus Pullilachnospira gallistercoris</name>
    <dbReference type="NCBI Taxonomy" id="2840911"/>
    <lineage>
        <taxon>Bacteria</taxon>
        <taxon>Bacillati</taxon>
        <taxon>Bacillota</taxon>
        <taxon>Clostridia</taxon>
        <taxon>Lachnospirales</taxon>
        <taxon>Lachnospiraceae</taxon>
        <taxon>Lachnospiraceae incertae sedis</taxon>
        <taxon>Candidatus Pullilachnospira</taxon>
    </lineage>
</organism>
<proteinExistence type="predicted"/>
<gene>
    <name evidence="2" type="ORF">IAA55_06985</name>
</gene>
<keyword evidence="1" id="KW-0472">Membrane</keyword>
<dbReference type="AlphaFoldDB" id="A0A9D1EA95"/>
<accession>A0A9D1EA95</accession>
<name>A0A9D1EA95_9FIRM</name>
<reference evidence="2" key="2">
    <citation type="journal article" date="2021" name="PeerJ">
        <title>Extensive microbial diversity within the chicken gut microbiome revealed by metagenomics and culture.</title>
        <authorList>
            <person name="Gilroy R."/>
            <person name="Ravi A."/>
            <person name="Getino M."/>
            <person name="Pursley I."/>
            <person name="Horton D.L."/>
            <person name="Alikhan N.F."/>
            <person name="Baker D."/>
            <person name="Gharbi K."/>
            <person name="Hall N."/>
            <person name="Watson M."/>
            <person name="Adriaenssens E.M."/>
            <person name="Foster-Nyarko E."/>
            <person name="Jarju S."/>
            <person name="Secka A."/>
            <person name="Antonio M."/>
            <person name="Oren A."/>
            <person name="Chaudhuri R.R."/>
            <person name="La Ragione R."/>
            <person name="Hildebrand F."/>
            <person name="Pallen M.J."/>
        </authorList>
    </citation>
    <scope>NUCLEOTIDE SEQUENCE</scope>
    <source>
        <strain evidence="2">ChiSjej5B23-6657</strain>
    </source>
</reference>
<sequence>MTKKIRMCMNRKREYAGIWLSANYTVEASWIMAISMGILLFAILCGYELFEETLEDVTRMGQEISCVELFRAAAGGREIID</sequence>
<comment type="caution">
    <text evidence="2">The sequence shown here is derived from an EMBL/GenBank/DDBJ whole genome shotgun (WGS) entry which is preliminary data.</text>
</comment>
<dbReference type="Proteomes" id="UP000823912">
    <property type="component" value="Unassembled WGS sequence"/>
</dbReference>
<keyword evidence="1" id="KW-0812">Transmembrane</keyword>
<evidence type="ECO:0000313" key="2">
    <source>
        <dbReference type="EMBL" id="HIR71008.1"/>
    </source>
</evidence>
<keyword evidence="1" id="KW-1133">Transmembrane helix</keyword>
<evidence type="ECO:0000313" key="3">
    <source>
        <dbReference type="Proteomes" id="UP000823912"/>
    </source>
</evidence>
<feature type="transmembrane region" description="Helical" evidence="1">
    <location>
        <begin position="30"/>
        <end position="50"/>
    </location>
</feature>
<protein>
    <submittedName>
        <fullName evidence="2">Uncharacterized protein</fullName>
    </submittedName>
</protein>